<comment type="caution">
    <text evidence="3">The sequence shown here is derived from an EMBL/GenBank/DDBJ whole genome shotgun (WGS) entry which is preliminary data.</text>
</comment>
<accession>A0ABW5DRY1</accession>
<evidence type="ECO:0000256" key="1">
    <source>
        <dbReference type="SAM" id="MobiDB-lite"/>
    </source>
</evidence>
<feature type="region of interest" description="Disordered" evidence="1">
    <location>
        <begin position="29"/>
        <end position="72"/>
    </location>
</feature>
<gene>
    <name evidence="3" type="ORF">ACFSM5_10155</name>
</gene>
<reference evidence="4" key="1">
    <citation type="journal article" date="2019" name="Int. J. Syst. Evol. Microbiol.">
        <title>The Global Catalogue of Microorganisms (GCM) 10K type strain sequencing project: providing services to taxonomists for standard genome sequencing and annotation.</title>
        <authorList>
            <consortium name="The Broad Institute Genomics Platform"/>
            <consortium name="The Broad Institute Genome Sequencing Center for Infectious Disease"/>
            <person name="Wu L."/>
            <person name="Ma J."/>
        </authorList>
    </citation>
    <scope>NUCLEOTIDE SEQUENCE [LARGE SCALE GENOMIC DNA]</scope>
    <source>
        <strain evidence="4">CGMCC 1.19062</strain>
    </source>
</reference>
<dbReference type="Proteomes" id="UP001597295">
    <property type="component" value="Unassembled WGS sequence"/>
</dbReference>
<protein>
    <recommendedName>
        <fullName evidence="5">LPXTG cell wall anchor domain-containing protein</fullName>
    </recommendedName>
</protein>
<organism evidence="3 4">
    <name type="scientific">Lacibacterium aquatile</name>
    <dbReference type="NCBI Taxonomy" id="1168082"/>
    <lineage>
        <taxon>Bacteria</taxon>
        <taxon>Pseudomonadati</taxon>
        <taxon>Pseudomonadota</taxon>
        <taxon>Alphaproteobacteria</taxon>
        <taxon>Rhodospirillales</taxon>
        <taxon>Rhodospirillaceae</taxon>
    </lineage>
</organism>
<keyword evidence="2" id="KW-0812">Transmembrane</keyword>
<keyword evidence="2" id="KW-0472">Membrane</keyword>
<proteinExistence type="predicted"/>
<evidence type="ECO:0000313" key="4">
    <source>
        <dbReference type="Proteomes" id="UP001597295"/>
    </source>
</evidence>
<evidence type="ECO:0000313" key="3">
    <source>
        <dbReference type="EMBL" id="MFD2263250.1"/>
    </source>
</evidence>
<sequence length="72" mass="7610">MDEDLLFWGIAIAAGLGVLWLIRRSNKTAHPDSMGDSDGSHLYDNRSSSPASTSDDSNCTTDNGGDSCSSDD</sequence>
<dbReference type="EMBL" id="JBHUIP010000009">
    <property type="protein sequence ID" value="MFD2263250.1"/>
    <property type="molecule type" value="Genomic_DNA"/>
</dbReference>
<evidence type="ECO:0000256" key="2">
    <source>
        <dbReference type="SAM" id="Phobius"/>
    </source>
</evidence>
<dbReference type="RefSeq" id="WP_379876231.1">
    <property type="nucleotide sequence ID" value="NZ_JBHUIP010000009.1"/>
</dbReference>
<evidence type="ECO:0008006" key="5">
    <source>
        <dbReference type="Google" id="ProtNLM"/>
    </source>
</evidence>
<keyword evidence="2" id="KW-1133">Transmembrane helix</keyword>
<name>A0ABW5DRY1_9PROT</name>
<feature type="transmembrane region" description="Helical" evidence="2">
    <location>
        <begin position="6"/>
        <end position="22"/>
    </location>
</feature>
<keyword evidence="4" id="KW-1185">Reference proteome</keyword>
<feature type="compositionally biased region" description="Low complexity" evidence="1">
    <location>
        <begin position="45"/>
        <end position="57"/>
    </location>
</feature>
<feature type="compositionally biased region" description="Polar residues" evidence="1">
    <location>
        <begin position="58"/>
        <end position="72"/>
    </location>
</feature>